<proteinExistence type="predicted"/>
<dbReference type="Proteomes" id="UP001140234">
    <property type="component" value="Unassembled WGS sequence"/>
</dbReference>
<accession>A0ACC1K7Z3</accession>
<protein>
    <submittedName>
        <fullName evidence="1">Uncharacterized protein</fullName>
    </submittedName>
</protein>
<evidence type="ECO:0000313" key="1">
    <source>
        <dbReference type="EMBL" id="KAJ2775649.1"/>
    </source>
</evidence>
<comment type="caution">
    <text evidence="1">The sequence shown here is derived from an EMBL/GenBank/DDBJ whole genome shotgun (WGS) entry which is preliminary data.</text>
</comment>
<name>A0ACC1K7Z3_9FUNG</name>
<reference evidence="1" key="1">
    <citation type="submission" date="2022-07" db="EMBL/GenBank/DDBJ databases">
        <title>Phylogenomic reconstructions and comparative analyses of Kickxellomycotina fungi.</title>
        <authorList>
            <person name="Reynolds N.K."/>
            <person name="Stajich J.E."/>
            <person name="Barry K."/>
            <person name="Grigoriev I.V."/>
            <person name="Crous P."/>
            <person name="Smith M.E."/>
        </authorList>
    </citation>
    <scope>NUCLEOTIDE SEQUENCE</scope>
    <source>
        <strain evidence="1">CBS 109366</strain>
    </source>
</reference>
<organism evidence="1 2">
    <name type="scientific">Coemansia nantahalensis</name>
    <dbReference type="NCBI Taxonomy" id="2789366"/>
    <lineage>
        <taxon>Eukaryota</taxon>
        <taxon>Fungi</taxon>
        <taxon>Fungi incertae sedis</taxon>
        <taxon>Zoopagomycota</taxon>
        <taxon>Kickxellomycotina</taxon>
        <taxon>Kickxellomycetes</taxon>
        <taxon>Kickxellales</taxon>
        <taxon>Kickxellaceae</taxon>
        <taxon>Coemansia</taxon>
    </lineage>
</organism>
<keyword evidence="2" id="KW-1185">Reference proteome</keyword>
<sequence length="862" mass="93192">MHQAHYPGPPGSYRGPPDRFPAPPDGYSARHPLPRPDRYHQASPPPPPPPAPLPLSLPPPAAFPVALPSIGDAAMHYRPAGPTGGSGSARDVSSPYALHPPPFHRRAYGSVDTMYPSTLHPGRQIQSHHLQQQQQPQQPQQAHLVKLLQSCDSCRRRKIRCSGERPCCSSCMRYQETCHYSPLATPRRRTGKRSRTSADDGHPGDDHLADARSTGSHPGEERLHAEHPPPLALPAPAADDYAARADVPAAAGAAPEAAGSWRDEAAAMRGEMAAMARRFDVLGTKLDALIGAIGKRRRLNSSEELSDDESSDESTSRSLESTRHALRVGDEFAGLVDHTSRFGVDLTNIGIINNLMIDLDQTRTAGREGPPEGHAAHDAPPAAPSAEVQSRRAAALQRLGSRELRDHLLDTFYGSADANVVSLIPRLIFDRLRRDKSVPGVMLHVMLACACAFSTHEAVQAVGPREARDHFIERAYSSLFACLEYDSVEHCVALVLFATVSSQAGLHRAWIMQSLGLQMALRMRLSTLDAPLTVLAFQGDTELAREWKRRVFWQLYAGDILSSTLGDLAPCLQPCQVRCRLPRTQSEADGSEVAALGPAVVLVDDQPTIELQVDLLGIMSDISTFQSVLVPEEGPFPDAFYDAHARLAQWQQRLPHGPALVAGARAQVADEARARPGLVSLGLLFHYTRILLYMVKDTWLPTQRALSDREQAMLAHARALAHESAQMVHRLVPLVRAMQLAAVSSFVPCIVLQACVASIHACAPDGSDPRCTAAAISDIQNGLEFLDHVAPRWGFARMLTASLRTIVADCGIGGRCLGNGGDGPPRDATPGSERSADGEQPQSAESAGPCRRGPDSAAHQQQ</sequence>
<dbReference type="EMBL" id="JANBUJ010000005">
    <property type="protein sequence ID" value="KAJ2775649.1"/>
    <property type="molecule type" value="Genomic_DNA"/>
</dbReference>
<evidence type="ECO:0000313" key="2">
    <source>
        <dbReference type="Proteomes" id="UP001140234"/>
    </source>
</evidence>
<gene>
    <name evidence="1" type="ORF">IWQ57_000278</name>
</gene>